<dbReference type="NCBIfam" id="NF033545">
    <property type="entry name" value="transpos_IS630"/>
    <property type="match status" value="1"/>
</dbReference>
<protein>
    <submittedName>
        <fullName evidence="4">Transposase</fullName>
    </submittedName>
</protein>
<keyword evidence="5" id="KW-1185">Reference proteome</keyword>
<dbReference type="Proteomes" id="UP000183561">
    <property type="component" value="Unassembled WGS sequence"/>
</dbReference>
<reference evidence="5" key="1">
    <citation type="submission" date="2016-10" db="EMBL/GenBank/DDBJ databases">
        <authorList>
            <person name="Varghese N."/>
            <person name="Submissions S."/>
        </authorList>
    </citation>
    <scope>NUCLEOTIDE SEQUENCE [LARGE SCALE GENOMIC DNA]</scope>
    <source>
        <strain evidence="5">DSM 44498</strain>
    </source>
</reference>
<feature type="domain" description="Insertion element IS150 protein InsJ-like helix-turn-helix" evidence="2">
    <location>
        <begin position="18"/>
        <end position="69"/>
    </location>
</feature>
<dbReference type="OrthoDB" id="341531at2"/>
<name>A0A1H4TC16_9NOCA</name>
<feature type="domain" description="Winged helix-turn helix" evidence="3">
    <location>
        <begin position="95"/>
        <end position="153"/>
    </location>
</feature>
<dbReference type="Pfam" id="PF13518">
    <property type="entry name" value="HTH_28"/>
    <property type="match status" value="1"/>
</dbReference>
<dbReference type="AlphaFoldDB" id="A0A1H4TC16"/>
<evidence type="ECO:0000259" key="3">
    <source>
        <dbReference type="Pfam" id="PF13592"/>
    </source>
</evidence>
<dbReference type="PANTHER" id="PTHR46564">
    <property type="entry name" value="TRANSPOSASE"/>
    <property type="match status" value="1"/>
</dbReference>
<organism evidence="4 5">
    <name type="scientific">Rhodococcus koreensis</name>
    <dbReference type="NCBI Taxonomy" id="99653"/>
    <lineage>
        <taxon>Bacteria</taxon>
        <taxon>Bacillati</taxon>
        <taxon>Actinomycetota</taxon>
        <taxon>Actinomycetes</taxon>
        <taxon>Mycobacteriales</taxon>
        <taxon>Nocardiaceae</taxon>
        <taxon>Rhodococcus</taxon>
    </lineage>
</organism>
<dbReference type="RefSeq" id="WP_072939109.1">
    <property type="nucleotide sequence ID" value="NZ_FNSV01000005.1"/>
</dbReference>
<dbReference type="EMBL" id="FNSV01000005">
    <property type="protein sequence ID" value="SEC53879.1"/>
    <property type="molecule type" value="Genomic_DNA"/>
</dbReference>
<evidence type="ECO:0000259" key="2">
    <source>
        <dbReference type="Pfam" id="PF13518"/>
    </source>
</evidence>
<feature type="domain" description="Tc1-like transposase DDE" evidence="1">
    <location>
        <begin position="169"/>
        <end position="298"/>
    </location>
</feature>
<evidence type="ECO:0000313" key="5">
    <source>
        <dbReference type="Proteomes" id="UP000183561"/>
    </source>
</evidence>
<dbReference type="InterPro" id="IPR047655">
    <property type="entry name" value="Transpos_IS630-like"/>
</dbReference>
<gene>
    <name evidence="4" type="ORF">SAMN04490239_4464</name>
</gene>
<dbReference type="GO" id="GO:0003676">
    <property type="term" value="F:nucleic acid binding"/>
    <property type="evidence" value="ECO:0007669"/>
    <property type="project" value="InterPro"/>
</dbReference>
<sequence length="344" mass="38431">MRDNDGRKLDHATLAVLRRRAVEQVQAGVHPEQVAETLGLHRKTVYGWVAKFRAGGWEALEAKPVPGRPPTLTGDQLARLYSIIVGTDPRQLEFEFALWTRNMIREVIGREFGVTMSEVTVGRWLKAMGLSPQKALYRAYQADPEAVEQWKSTTFPKIQKQAKKAKATIYFTDEASVRSDYHAGTTWAPVGHTPVVAATGARFSVNMISAISAKGALRFSIIDGTLTATKFIDFCKRLLRDNDGPVFLVLDGHPVHRSKAVTVFADSTGGQLTLFRIPAYSPQLNPDEWVWKNVKHDRIGRSGITGPDQFKTLCTRALRRLQRMPHLVRGFFADPHLAYIRAAA</sequence>
<dbReference type="Pfam" id="PF13592">
    <property type="entry name" value="HTH_33"/>
    <property type="match status" value="1"/>
</dbReference>
<accession>A0A1H4TC16</accession>
<dbReference type="Pfam" id="PF13358">
    <property type="entry name" value="DDE_3"/>
    <property type="match status" value="1"/>
</dbReference>
<dbReference type="InterPro" id="IPR025959">
    <property type="entry name" value="Winged_HTH_dom"/>
</dbReference>
<dbReference type="InterPro" id="IPR038717">
    <property type="entry name" value="Tc1-like_DDE_dom"/>
</dbReference>
<dbReference type="InterPro" id="IPR036397">
    <property type="entry name" value="RNaseH_sf"/>
</dbReference>
<evidence type="ECO:0000259" key="1">
    <source>
        <dbReference type="Pfam" id="PF13358"/>
    </source>
</evidence>
<dbReference type="InterPro" id="IPR055247">
    <property type="entry name" value="InsJ-like_HTH"/>
</dbReference>
<evidence type="ECO:0000313" key="4">
    <source>
        <dbReference type="EMBL" id="SEC53879.1"/>
    </source>
</evidence>
<dbReference type="SUPFAM" id="SSF46689">
    <property type="entry name" value="Homeodomain-like"/>
    <property type="match status" value="1"/>
</dbReference>
<dbReference type="PANTHER" id="PTHR46564:SF1">
    <property type="entry name" value="TRANSPOSASE"/>
    <property type="match status" value="1"/>
</dbReference>
<dbReference type="InterPro" id="IPR009057">
    <property type="entry name" value="Homeodomain-like_sf"/>
</dbReference>
<dbReference type="Gene3D" id="3.30.420.10">
    <property type="entry name" value="Ribonuclease H-like superfamily/Ribonuclease H"/>
    <property type="match status" value="1"/>
</dbReference>
<proteinExistence type="predicted"/>